<sequence>MAKGANHIMAATSQQEVLLNKTQDRDVKAFGRANRSLCDDGEGGIVLKSKRYTDVTVGTAAGSDWMAKGANHIMAATSQQEVLLNKTQDRDVKAFGRANRSLCDDGTETVLKELLTSEHLSSTQSARERKTAARRKCRKKDQRTMSDQRSSVKMSLLENSYQFQQKNAIRFIRFLLAINVYVDEICDDRLSDDCSEIIERICSLMDYLLECDAKIIGFCNFPRILSNSSVVIRGRLVRRFRKTFSRCFANFPICHLQNISPQILKNATVSALAAQNSSRITSLDITITNKIQLAELAFVGNLENLVDVSLKILSHCFVLNCRHGKRGQTIEDEEESTLWPKTMRFASLSKIQRLRIALSNSFTDEWRPCSYLDKEFSAKSVGISGKLRCSMIALMPALVSLTLPCAPPKLLRRAYACDSKLSRLVVGACCDDFDNSITSLMRKAGKGAPTVADVLEMFYNIRHWRKFNSEKVLIEDIKLIINSTRYSSQVFAIGDLAELMQMVYELCPRLKRFDIVLNCLSCSFAETTRKEMFRGRTNVNHFTLHLPGIERHVEFEAVVNVCLQMLPETVESIGLSISTTNVGCVKRFVNKIRSLEDISRFSYLDVVHFQIEGLPCFEVLLIEVSRSLETMREISILSAPLCRHRKELISNLKIFVTKMRNMKLLRINEQCLRLLLNANLDRRYALHKLCKEIGYKGVIESGRMPGLGEWEDGDGQFVQENVTPDKDHLLYLLHLLKHLHALQTDVPWKIPNGKDYSISEEMIEDFCVDEPDFDESFLDEEEDLSESSNDFVVKNEEVEYEDELDELDKAELQLDNDEPVESDVDEESGRTEGTEEDEELAEGSEAEEIEETQEDEDFEEEEENRCLHNGFLDDEAEEDEDEEETDSGANADDDSRSSNETGETIDNEDGVTDGETDESELESTSDSGPDLVDFVRSPQSKRVNRKRIIISGG</sequence>
<protein>
    <submittedName>
        <fullName evidence="2">Uncharacterized protein</fullName>
    </submittedName>
</protein>
<feature type="region of interest" description="Disordered" evidence="1">
    <location>
        <begin position="811"/>
        <end position="953"/>
    </location>
</feature>
<feature type="compositionally biased region" description="Acidic residues" evidence="1">
    <location>
        <begin position="903"/>
        <end position="923"/>
    </location>
</feature>
<keyword evidence="3" id="KW-1185">Reference proteome</keyword>
<reference evidence="2 3" key="1">
    <citation type="submission" date="2014-11" db="EMBL/GenBank/DDBJ databases">
        <title>Genetic blueprint of the zoonotic pathogen Toxocara canis.</title>
        <authorList>
            <person name="Zhu X.-Q."/>
            <person name="Korhonen P.K."/>
            <person name="Cai H."/>
            <person name="Young N.D."/>
            <person name="Nejsum P."/>
            <person name="von Samson-Himmelstjerna G."/>
            <person name="Boag P.R."/>
            <person name="Tan P."/>
            <person name="Li Q."/>
            <person name="Min J."/>
            <person name="Yang Y."/>
            <person name="Wang X."/>
            <person name="Fang X."/>
            <person name="Hall R.S."/>
            <person name="Hofmann A."/>
            <person name="Sternberg P.W."/>
            <person name="Jex A.R."/>
            <person name="Gasser R.B."/>
        </authorList>
    </citation>
    <scope>NUCLEOTIDE SEQUENCE [LARGE SCALE GENOMIC DNA]</scope>
    <source>
        <strain evidence="2">PN_DK_2014</strain>
    </source>
</reference>
<feature type="compositionally biased region" description="Basic residues" evidence="1">
    <location>
        <begin position="132"/>
        <end position="141"/>
    </location>
</feature>
<evidence type="ECO:0000256" key="1">
    <source>
        <dbReference type="SAM" id="MobiDB-lite"/>
    </source>
</evidence>
<feature type="compositionally biased region" description="Basic residues" evidence="1">
    <location>
        <begin position="942"/>
        <end position="953"/>
    </location>
</feature>
<evidence type="ECO:0000313" key="2">
    <source>
        <dbReference type="EMBL" id="KHN75252.1"/>
    </source>
</evidence>
<feature type="compositionally biased region" description="Acidic residues" evidence="1">
    <location>
        <begin position="872"/>
        <end position="886"/>
    </location>
</feature>
<dbReference type="EMBL" id="JPKZ01002767">
    <property type="protein sequence ID" value="KHN75252.1"/>
    <property type="molecule type" value="Genomic_DNA"/>
</dbReference>
<accession>A0A0B2V1D7</accession>
<organism evidence="2 3">
    <name type="scientific">Toxocara canis</name>
    <name type="common">Canine roundworm</name>
    <dbReference type="NCBI Taxonomy" id="6265"/>
    <lineage>
        <taxon>Eukaryota</taxon>
        <taxon>Metazoa</taxon>
        <taxon>Ecdysozoa</taxon>
        <taxon>Nematoda</taxon>
        <taxon>Chromadorea</taxon>
        <taxon>Rhabditida</taxon>
        <taxon>Spirurina</taxon>
        <taxon>Ascaridomorpha</taxon>
        <taxon>Ascaridoidea</taxon>
        <taxon>Toxocaridae</taxon>
        <taxon>Toxocara</taxon>
    </lineage>
</organism>
<gene>
    <name evidence="2" type="ORF">Tcan_13019</name>
</gene>
<feature type="compositionally biased region" description="Acidic residues" evidence="1">
    <location>
        <begin position="834"/>
        <end position="863"/>
    </location>
</feature>
<evidence type="ECO:0000313" key="3">
    <source>
        <dbReference type="Proteomes" id="UP000031036"/>
    </source>
</evidence>
<feature type="compositionally biased region" description="Acidic residues" evidence="1">
    <location>
        <begin position="813"/>
        <end position="826"/>
    </location>
</feature>
<dbReference type="OrthoDB" id="5911391at2759"/>
<name>A0A0B2V1D7_TOXCA</name>
<dbReference type="STRING" id="6265.A0A0B2V1D7"/>
<feature type="region of interest" description="Disordered" evidence="1">
    <location>
        <begin position="120"/>
        <end position="148"/>
    </location>
</feature>
<comment type="caution">
    <text evidence="2">The sequence shown here is derived from an EMBL/GenBank/DDBJ whole genome shotgun (WGS) entry which is preliminary data.</text>
</comment>
<proteinExistence type="predicted"/>
<dbReference type="Proteomes" id="UP000031036">
    <property type="component" value="Unassembled WGS sequence"/>
</dbReference>
<dbReference type="AlphaFoldDB" id="A0A0B2V1D7"/>